<reference evidence="11" key="1">
    <citation type="submission" date="2017-02" db="UniProtKB">
        <authorList>
            <consortium name="WormBaseParasite"/>
        </authorList>
    </citation>
    <scope>IDENTIFICATION</scope>
</reference>
<dbReference type="WBParaSite" id="DME_0000020201-mRNA-1">
    <property type="protein sequence ID" value="DME_0000020201-mRNA-1"/>
    <property type="gene ID" value="DME_0000020201"/>
</dbReference>
<dbReference type="FunFam" id="3.40.50.720:FF:000077">
    <property type="entry name" value="L-threonine 3-dehydrogenase, mitochondrial"/>
    <property type="match status" value="1"/>
</dbReference>
<dbReference type="PANTHER" id="PTHR42687:SF1">
    <property type="entry name" value="L-THREONINE 3-DEHYDROGENASE, MITOCHONDRIAL"/>
    <property type="match status" value="1"/>
</dbReference>
<evidence type="ECO:0000256" key="1">
    <source>
        <dbReference type="ARBA" id="ARBA00007637"/>
    </source>
</evidence>
<dbReference type="STRING" id="318479.A0A0N4U0V6"/>
<comment type="pathway">
    <text evidence="4">Amino-acid degradation; L-threonine degradation via oxydo-reductase pathway; glycine from L-threonine: step 1/2.</text>
</comment>
<reference evidence="8 10" key="2">
    <citation type="submission" date="2018-11" db="EMBL/GenBank/DDBJ databases">
        <authorList>
            <consortium name="Pathogen Informatics"/>
        </authorList>
    </citation>
    <scope>NUCLEOTIDE SEQUENCE [LARGE SCALE GENOMIC DNA]</scope>
</reference>
<evidence type="ECO:0000256" key="4">
    <source>
        <dbReference type="ARBA" id="ARBA00060557"/>
    </source>
</evidence>
<evidence type="ECO:0000313" key="9">
    <source>
        <dbReference type="Proteomes" id="UP000038040"/>
    </source>
</evidence>
<dbReference type="InterPro" id="IPR036291">
    <property type="entry name" value="NAD(P)-bd_dom_sf"/>
</dbReference>
<dbReference type="GO" id="GO:0008743">
    <property type="term" value="F:L-threonine 3-dehydrogenase activity"/>
    <property type="evidence" value="ECO:0007669"/>
    <property type="project" value="UniProtKB-EC"/>
</dbReference>
<dbReference type="SUPFAM" id="SSF51735">
    <property type="entry name" value="NAD(P)-binding Rossmann-fold domains"/>
    <property type="match status" value="1"/>
</dbReference>
<dbReference type="Proteomes" id="UP000274756">
    <property type="component" value="Unassembled WGS sequence"/>
</dbReference>
<dbReference type="AlphaFoldDB" id="A0A0N4U0V6"/>
<evidence type="ECO:0000256" key="2">
    <source>
        <dbReference type="ARBA" id="ARBA00050613"/>
    </source>
</evidence>
<keyword evidence="10" id="KW-1185">Reference proteome</keyword>
<dbReference type="PANTHER" id="PTHR42687">
    <property type="entry name" value="L-THREONINE 3-DEHYDROGENASE"/>
    <property type="match status" value="1"/>
</dbReference>
<dbReference type="InterPro" id="IPR051225">
    <property type="entry name" value="NAD(P)_epim/dehydratase"/>
</dbReference>
<accession>A0A0N4U0V6</accession>
<evidence type="ECO:0000259" key="7">
    <source>
        <dbReference type="Pfam" id="PF01370"/>
    </source>
</evidence>
<sequence>MQRFIIRLVTAEKKLVNAAASLPTWQYSTNVFHSQTFSFKRFDYFFLQADPLAKYKILAENTIEKPTILITGAMGQLGRGIASILKFMYGTESCLMTDVVKGSNDNNCSPYAYLDVLDKSAIEEMVVNHNINTIIHYSAILSAVGETNVPLALKVNGEGMQNVLEVAKKYNLKIFIPSTIGAFGPATPKQNTPNICVQRPRTIYGVTKVYGELLGEYYNERFGTDFRSLRFPGIISATEPGGGTTDYAVKIFYDAIQYGKYKCYLRPETRLPMMYDTDCTASVILYLLASPDKLTQRTYNVTGFSFTPEEIAASIRRIIPNFKIEYEVCPIRQKIADSWPDSLDDSMARKDWGWKPEYDLERTVNIMFTLIERQIREQQNNPKKANM</sequence>
<evidence type="ECO:0000256" key="6">
    <source>
        <dbReference type="ARBA" id="ARBA00069940"/>
    </source>
</evidence>
<comment type="function">
    <text evidence="3">Catalyzes the NAD(+)-dependent oxidation of L-threonine to 2-amino-3-ketobutyrate, mediating L-threonine catabolism.</text>
</comment>
<gene>
    <name evidence="8" type="ORF">DME_LOCUS4562</name>
</gene>
<comment type="similarity">
    <text evidence="1">Belongs to the NAD(P)-dependent epimerase/dehydratase family.</text>
</comment>
<name>A0A0N4U0V6_DRAME</name>
<dbReference type="EC" id="1.1.1.103" evidence="5"/>
<dbReference type="OrthoDB" id="10058185at2759"/>
<comment type="catalytic activity">
    <reaction evidence="2">
        <text>L-threonine + NAD(+) = (2S)-2-amino-3-oxobutanoate + NADH + H(+)</text>
        <dbReference type="Rhea" id="RHEA:13161"/>
        <dbReference type="ChEBI" id="CHEBI:15378"/>
        <dbReference type="ChEBI" id="CHEBI:57540"/>
        <dbReference type="ChEBI" id="CHEBI:57926"/>
        <dbReference type="ChEBI" id="CHEBI:57945"/>
        <dbReference type="ChEBI" id="CHEBI:78948"/>
        <dbReference type="EC" id="1.1.1.103"/>
    </reaction>
</comment>
<evidence type="ECO:0000256" key="5">
    <source>
        <dbReference type="ARBA" id="ARBA00066604"/>
    </source>
</evidence>
<dbReference type="EMBL" id="UYYG01001150">
    <property type="protein sequence ID" value="VDN54589.1"/>
    <property type="molecule type" value="Genomic_DNA"/>
</dbReference>
<evidence type="ECO:0000313" key="8">
    <source>
        <dbReference type="EMBL" id="VDN54589.1"/>
    </source>
</evidence>
<evidence type="ECO:0000313" key="10">
    <source>
        <dbReference type="Proteomes" id="UP000274756"/>
    </source>
</evidence>
<evidence type="ECO:0000256" key="3">
    <source>
        <dbReference type="ARBA" id="ARBA00059023"/>
    </source>
</evidence>
<organism evidence="9 11">
    <name type="scientific">Dracunculus medinensis</name>
    <name type="common">Guinea worm</name>
    <dbReference type="NCBI Taxonomy" id="318479"/>
    <lineage>
        <taxon>Eukaryota</taxon>
        <taxon>Metazoa</taxon>
        <taxon>Ecdysozoa</taxon>
        <taxon>Nematoda</taxon>
        <taxon>Chromadorea</taxon>
        <taxon>Rhabditida</taxon>
        <taxon>Spirurina</taxon>
        <taxon>Dracunculoidea</taxon>
        <taxon>Dracunculidae</taxon>
        <taxon>Dracunculus</taxon>
    </lineage>
</organism>
<feature type="domain" description="NAD-dependent epimerase/dehydratase" evidence="7">
    <location>
        <begin position="68"/>
        <end position="301"/>
    </location>
</feature>
<dbReference type="GO" id="GO:0006567">
    <property type="term" value="P:L-threonine catabolic process"/>
    <property type="evidence" value="ECO:0007669"/>
    <property type="project" value="TreeGrafter"/>
</dbReference>
<protein>
    <recommendedName>
        <fullName evidence="6">L-threonine 3-dehydrogenase, mitochondrial</fullName>
        <ecNumber evidence="5">1.1.1.103</ecNumber>
    </recommendedName>
</protein>
<evidence type="ECO:0000313" key="11">
    <source>
        <dbReference type="WBParaSite" id="DME_0000020201-mRNA-1"/>
    </source>
</evidence>
<dbReference type="Pfam" id="PF01370">
    <property type="entry name" value="Epimerase"/>
    <property type="match status" value="1"/>
</dbReference>
<dbReference type="Gene3D" id="3.40.50.720">
    <property type="entry name" value="NAD(P)-binding Rossmann-like Domain"/>
    <property type="match status" value="1"/>
</dbReference>
<dbReference type="InterPro" id="IPR001509">
    <property type="entry name" value="Epimerase_deHydtase"/>
</dbReference>
<dbReference type="Proteomes" id="UP000038040">
    <property type="component" value="Unplaced"/>
</dbReference>
<proteinExistence type="inferred from homology"/>